<feature type="signal peptide" evidence="6">
    <location>
        <begin position="1"/>
        <end position="20"/>
    </location>
</feature>
<sequence length="489" mass="53880">MQYLIIPALALLSLLTPAFAYLHIGSASQAALKLDGTRFEPLLASDPATQPNIRTRFEITSNGSSGLYCGKPEDEFNAGYAHFTNSEGMEDKHMFWWLFKARHDPENAPLVVTFGGGPGASALLFPFSGAGPCVIQTDKDGRGEAVPAPHSWTENANVLALDQPVGVGFSYGHSLRNTSAATAWDVDDFLQEFWLQYPYLVKNQFMISSGSYGGVFIPHVVNTIHSRNLEGSAKANRTIKMPESVMMANAWSDAQSHYLWFHQSNCVDNPFFNTTVCNDIVNALPGCLNAVQYAYEQSTPANRFAAFDACDPVTPWELATRKNYDYREKCPATGCDMNLGPVEDVLNGQKIKEAVGVPQDRKFLIMAVDDISMPFIYNADAVQPAYLLLGPAIADGLRVLVYNGMMDGAVPWRSNLAWMRLLQSPHQLAFRNATEDDYPGVGTIRKAGAGPTGEFTLIKIAEAGHMVVRTRANLLQHLMAQWLQHKPFF</sequence>
<keyword evidence="4 7" id="KW-0378">Hydrolase</keyword>
<gene>
    <name evidence="7" type="ORF">B0H17DRAFT_713946</name>
</gene>
<evidence type="ECO:0000313" key="7">
    <source>
        <dbReference type="EMBL" id="KAJ7686528.1"/>
    </source>
</evidence>
<organism evidence="7 8">
    <name type="scientific">Mycena rosella</name>
    <name type="common">Pink bonnet</name>
    <name type="synonym">Agaricus rosellus</name>
    <dbReference type="NCBI Taxonomy" id="1033263"/>
    <lineage>
        <taxon>Eukaryota</taxon>
        <taxon>Fungi</taxon>
        <taxon>Dikarya</taxon>
        <taxon>Basidiomycota</taxon>
        <taxon>Agaricomycotina</taxon>
        <taxon>Agaricomycetes</taxon>
        <taxon>Agaricomycetidae</taxon>
        <taxon>Agaricales</taxon>
        <taxon>Marasmiineae</taxon>
        <taxon>Mycenaceae</taxon>
        <taxon>Mycena</taxon>
    </lineage>
</organism>
<evidence type="ECO:0000256" key="5">
    <source>
        <dbReference type="ARBA" id="ARBA00023180"/>
    </source>
</evidence>
<keyword evidence="6" id="KW-0732">Signal</keyword>
<accession>A0AAD7GBF3</accession>
<comment type="caution">
    <text evidence="7">The sequence shown here is derived from an EMBL/GenBank/DDBJ whole genome shotgun (WGS) entry which is preliminary data.</text>
</comment>
<dbReference type="Gene3D" id="1.10.287.410">
    <property type="match status" value="1"/>
</dbReference>
<keyword evidence="5" id="KW-0325">Glycoprotein</keyword>
<evidence type="ECO:0000313" key="8">
    <source>
        <dbReference type="Proteomes" id="UP001221757"/>
    </source>
</evidence>
<dbReference type="Pfam" id="PF00450">
    <property type="entry name" value="Peptidase_S10"/>
    <property type="match status" value="1"/>
</dbReference>
<evidence type="ECO:0000256" key="6">
    <source>
        <dbReference type="SAM" id="SignalP"/>
    </source>
</evidence>
<feature type="chain" id="PRO_5042204748" evidence="6">
    <location>
        <begin position="21"/>
        <end position="489"/>
    </location>
</feature>
<proteinExistence type="inferred from homology"/>
<evidence type="ECO:0000256" key="2">
    <source>
        <dbReference type="ARBA" id="ARBA00022645"/>
    </source>
</evidence>
<dbReference type="AlphaFoldDB" id="A0AAD7GBF3"/>
<dbReference type="PANTHER" id="PTHR11802">
    <property type="entry name" value="SERINE PROTEASE FAMILY S10 SERINE CARBOXYPEPTIDASE"/>
    <property type="match status" value="1"/>
</dbReference>
<protein>
    <submittedName>
        <fullName evidence="7">Alpha/Beta hydrolase protein</fullName>
    </submittedName>
</protein>
<dbReference type="EMBL" id="JARKIE010000095">
    <property type="protein sequence ID" value="KAJ7686528.1"/>
    <property type="molecule type" value="Genomic_DNA"/>
</dbReference>
<dbReference type="GO" id="GO:0004185">
    <property type="term" value="F:serine-type carboxypeptidase activity"/>
    <property type="evidence" value="ECO:0007669"/>
    <property type="project" value="InterPro"/>
</dbReference>
<dbReference type="PRINTS" id="PR00724">
    <property type="entry name" value="CRBOXYPTASEC"/>
</dbReference>
<dbReference type="SUPFAM" id="SSF53474">
    <property type="entry name" value="alpha/beta-Hydrolases"/>
    <property type="match status" value="1"/>
</dbReference>
<keyword evidence="8" id="KW-1185">Reference proteome</keyword>
<comment type="similarity">
    <text evidence="1">Belongs to the peptidase S10 family.</text>
</comment>
<keyword evidence="3" id="KW-0645">Protease</keyword>
<dbReference type="GO" id="GO:0006508">
    <property type="term" value="P:proteolysis"/>
    <property type="evidence" value="ECO:0007669"/>
    <property type="project" value="UniProtKB-KW"/>
</dbReference>
<dbReference type="Proteomes" id="UP001221757">
    <property type="component" value="Unassembled WGS sequence"/>
</dbReference>
<reference evidence="7" key="1">
    <citation type="submission" date="2023-03" db="EMBL/GenBank/DDBJ databases">
        <title>Massive genome expansion in bonnet fungi (Mycena s.s.) driven by repeated elements and novel gene families across ecological guilds.</title>
        <authorList>
            <consortium name="Lawrence Berkeley National Laboratory"/>
            <person name="Harder C.B."/>
            <person name="Miyauchi S."/>
            <person name="Viragh M."/>
            <person name="Kuo A."/>
            <person name="Thoen E."/>
            <person name="Andreopoulos B."/>
            <person name="Lu D."/>
            <person name="Skrede I."/>
            <person name="Drula E."/>
            <person name="Henrissat B."/>
            <person name="Morin E."/>
            <person name="Kohler A."/>
            <person name="Barry K."/>
            <person name="LaButti K."/>
            <person name="Morin E."/>
            <person name="Salamov A."/>
            <person name="Lipzen A."/>
            <person name="Mereny Z."/>
            <person name="Hegedus B."/>
            <person name="Baldrian P."/>
            <person name="Stursova M."/>
            <person name="Weitz H."/>
            <person name="Taylor A."/>
            <person name="Grigoriev I.V."/>
            <person name="Nagy L.G."/>
            <person name="Martin F."/>
            <person name="Kauserud H."/>
        </authorList>
    </citation>
    <scope>NUCLEOTIDE SEQUENCE</scope>
    <source>
        <strain evidence="7">CBHHK067</strain>
    </source>
</reference>
<dbReference type="PANTHER" id="PTHR11802:SF201">
    <property type="entry name" value="CARBOXYPEPTIDASE"/>
    <property type="match status" value="1"/>
</dbReference>
<keyword evidence="2" id="KW-0121">Carboxypeptidase</keyword>
<evidence type="ECO:0000256" key="1">
    <source>
        <dbReference type="ARBA" id="ARBA00009431"/>
    </source>
</evidence>
<dbReference type="InterPro" id="IPR029058">
    <property type="entry name" value="AB_hydrolase_fold"/>
</dbReference>
<evidence type="ECO:0000256" key="3">
    <source>
        <dbReference type="ARBA" id="ARBA00022670"/>
    </source>
</evidence>
<dbReference type="InterPro" id="IPR001563">
    <property type="entry name" value="Peptidase_S10"/>
</dbReference>
<evidence type="ECO:0000256" key="4">
    <source>
        <dbReference type="ARBA" id="ARBA00022801"/>
    </source>
</evidence>
<dbReference type="Gene3D" id="3.40.50.1820">
    <property type="entry name" value="alpha/beta hydrolase"/>
    <property type="match status" value="1"/>
</dbReference>
<name>A0AAD7GBF3_MYCRO</name>